<dbReference type="AlphaFoldDB" id="A0A561SAI7"/>
<dbReference type="OrthoDB" id="3666877at2"/>
<dbReference type="RefSeq" id="WP_145911384.1">
    <property type="nucleotide sequence ID" value="NZ_BAAAMZ010000001.1"/>
</dbReference>
<gene>
    <name evidence="1" type="ORF">FHX73_1712</name>
</gene>
<dbReference type="Gene3D" id="3.40.50.300">
    <property type="entry name" value="P-loop containing nucleotide triphosphate hydrolases"/>
    <property type="match status" value="1"/>
</dbReference>
<accession>A0A561SAI7</accession>
<protein>
    <recommendedName>
        <fullName evidence="3">Hpr(Ser) kinase/phosphatase</fullName>
    </recommendedName>
</protein>
<evidence type="ECO:0008006" key="3">
    <source>
        <dbReference type="Google" id="ProtNLM"/>
    </source>
</evidence>
<dbReference type="InterPro" id="IPR027417">
    <property type="entry name" value="P-loop_NTPase"/>
</dbReference>
<comment type="caution">
    <text evidence="1">The sequence shown here is derived from an EMBL/GenBank/DDBJ whole genome shotgun (WGS) entry which is preliminary data.</text>
</comment>
<keyword evidence="2" id="KW-1185">Reference proteome</keyword>
<name>A0A561SAI7_9ACTN</name>
<evidence type="ECO:0000313" key="1">
    <source>
        <dbReference type="EMBL" id="TWF71815.1"/>
    </source>
</evidence>
<dbReference type="Proteomes" id="UP000317940">
    <property type="component" value="Unassembled WGS sequence"/>
</dbReference>
<reference evidence="1 2" key="1">
    <citation type="submission" date="2019-06" db="EMBL/GenBank/DDBJ databases">
        <title>Sequencing the genomes of 1000 actinobacteria strains.</title>
        <authorList>
            <person name="Klenk H.-P."/>
        </authorList>
    </citation>
    <scope>NUCLEOTIDE SEQUENCE [LARGE SCALE GENOMIC DNA]</scope>
    <source>
        <strain evidence="1 2">DSM 44826</strain>
    </source>
</reference>
<dbReference type="EMBL" id="VIWT01000007">
    <property type="protein sequence ID" value="TWF71815.1"/>
    <property type="molecule type" value="Genomic_DNA"/>
</dbReference>
<evidence type="ECO:0000313" key="2">
    <source>
        <dbReference type="Proteomes" id="UP000317940"/>
    </source>
</evidence>
<sequence>MIGFDTVAVFFAGHRFRLAIDHYSNPAQEKYVKEFGPEHALAPSCGEETRIRIQHDESRFAEQLVSLAASRSVTVVPFRGEPYLACRRGQVAWWCPVPDSLLRPDHLYARDATGRLTILLRPGAERGERYVMRVVREVALRCAEHRGWAVFHAAAAALTDFGVLVAAPSGAGKTTVLTALATHLRADLVASDRAAIAPDAGTVMGIPLSVRIGGGTLAAVSPRKGLPHAGTLPKVFGSAHKVALTPREFAAAFGCRVRETVPLRLIVVPRLHDDGTSLRVTALRAAQARSRLTDACCTPYDEDWLKPWFADRLRPVGDLARQATTIADRLVATVPVIEITVGVHQPDLLARIADAIAGKLR</sequence>
<organism evidence="1 2">
    <name type="scientific">Kitasatospora viridis</name>
    <dbReference type="NCBI Taxonomy" id="281105"/>
    <lineage>
        <taxon>Bacteria</taxon>
        <taxon>Bacillati</taxon>
        <taxon>Actinomycetota</taxon>
        <taxon>Actinomycetes</taxon>
        <taxon>Kitasatosporales</taxon>
        <taxon>Streptomycetaceae</taxon>
        <taxon>Kitasatospora</taxon>
    </lineage>
</organism>
<proteinExistence type="predicted"/>